<keyword evidence="2" id="KW-1185">Reference proteome</keyword>
<gene>
    <name evidence="1" type="ORF">N825_33580</name>
</gene>
<reference evidence="1 2" key="1">
    <citation type="submission" date="2013-08" db="EMBL/GenBank/DDBJ databases">
        <title>The genome sequence of Skermanella stibiiresistens.</title>
        <authorList>
            <person name="Zhu W."/>
            <person name="Wang G."/>
        </authorList>
    </citation>
    <scope>NUCLEOTIDE SEQUENCE [LARGE SCALE GENOMIC DNA]</scope>
    <source>
        <strain evidence="1 2">SB22</strain>
    </source>
</reference>
<protein>
    <submittedName>
        <fullName evidence="1">Uncharacterized protein</fullName>
    </submittedName>
</protein>
<accession>W9H488</accession>
<sequence length="69" mass="7718">MILPWRDRFQFHVTRSLGDPFIVLFEEDRADEAGDGRFFHVMQARTSVSASSSRAASLGGFGRIWSAGL</sequence>
<organism evidence="1 2">
    <name type="scientific">Skermanella stibiiresistens SB22</name>
    <dbReference type="NCBI Taxonomy" id="1385369"/>
    <lineage>
        <taxon>Bacteria</taxon>
        <taxon>Pseudomonadati</taxon>
        <taxon>Pseudomonadota</taxon>
        <taxon>Alphaproteobacteria</taxon>
        <taxon>Rhodospirillales</taxon>
        <taxon>Azospirillaceae</taxon>
        <taxon>Skermanella</taxon>
    </lineage>
</organism>
<evidence type="ECO:0000313" key="1">
    <source>
        <dbReference type="EMBL" id="EWY40864.1"/>
    </source>
</evidence>
<comment type="caution">
    <text evidence="1">The sequence shown here is derived from an EMBL/GenBank/DDBJ whole genome shotgun (WGS) entry which is preliminary data.</text>
</comment>
<dbReference type="AlphaFoldDB" id="W9H488"/>
<dbReference type="Proteomes" id="UP000019486">
    <property type="component" value="Unassembled WGS sequence"/>
</dbReference>
<proteinExistence type="predicted"/>
<evidence type="ECO:0000313" key="2">
    <source>
        <dbReference type="Proteomes" id="UP000019486"/>
    </source>
</evidence>
<name>W9H488_9PROT</name>
<dbReference type="EMBL" id="AVFL01000006">
    <property type="protein sequence ID" value="EWY40864.1"/>
    <property type="molecule type" value="Genomic_DNA"/>
</dbReference>